<dbReference type="GeneID" id="130472100"/>
<sequence>MTVEWDFVEKMLVALKFPAHFIKLIMCCVKSPRFSLSINGSLHGFFEGNSGLRPVDPLSPLLSVHLMTQGFQLFSNTTSLKASPSKTSVYYSGMSDTNVQRIMGKTCFAKGSFPFRYLGIPISSKKIKVGECEKIVEKMCARIKIMVMPKGVYKAVNSICRNFLWKGTADSSGPGKVAWDYMCKPKKEGELNWWGYSPKVGDSWYWKAICHVKDLMKVYLTED</sequence>
<dbReference type="Proteomes" id="UP000813463">
    <property type="component" value="Chromosome 4"/>
</dbReference>
<organism evidence="1 2">
    <name type="scientific">Spinacia oleracea</name>
    <name type="common">Spinach</name>
    <dbReference type="NCBI Taxonomy" id="3562"/>
    <lineage>
        <taxon>Eukaryota</taxon>
        <taxon>Viridiplantae</taxon>
        <taxon>Streptophyta</taxon>
        <taxon>Embryophyta</taxon>
        <taxon>Tracheophyta</taxon>
        <taxon>Spermatophyta</taxon>
        <taxon>Magnoliopsida</taxon>
        <taxon>eudicotyledons</taxon>
        <taxon>Gunneridae</taxon>
        <taxon>Pentapetalae</taxon>
        <taxon>Caryophyllales</taxon>
        <taxon>Chenopodiaceae</taxon>
        <taxon>Chenopodioideae</taxon>
        <taxon>Anserineae</taxon>
        <taxon>Spinacia</taxon>
    </lineage>
</organism>
<gene>
    <name evidence="2" type="primary">LOC130472100</name>
</gene>
<evidence type="ECO:0000313" key="1">
    <source>
        <dbReference type="Proteomes" id="UP000813463"/>
    </source>
</evidence>
<evidence type="ECO:0008006" key="3">
    <source>
        <dbReference type="Google" id="ProtNLM"/>
    </source>
</evidence>
<keyword evidence="1" id="KW-1185">Reference proteome</keyword>
<dbReference type="RefSeq" id="XP_056698512.1">
    <property type="nucleotide sequence ID" value="XM_056842534.1"/>
</dbReference>
<proteinExistence type="predicted"/>
<name>A0ABM3RSA9_SPIOL</name>
<protein>
    <recommendedName>
        <fullName evidence="3">Reverse transcriptase zinc-binding domain-containing protein</fullName>
    </recommendedName>
</protein>
<dbReference type="PANTHER" id="PTHR33116:SF84">
    <property type="entry name" value="RNA-DIRECTED DNA POLYMERASE"/>
    <property type="match status" value="1"/>
</dbReference>
<dbReference type="PANTHER" id="PTHR33116">
    <property type="entry name" value="REVERSE TRANSCRIPTASE ZINC-BINDING DOMAIN-CONTAINING PROTEIN-RELATED-RELATED"/>
    <property type="match status" value="1"/>
</dbReference>
<accession>A0ABM3RSA9</accession>
<reference evidence="2" key="2">
    <citation type="submission" date="2025-08" db="UniProtKB">
        <authorList>
            <consortium name="RefSeq"/>
        </authorList>
    </citation>
    <scope>IDENTIFICATION</scope>
    <source>
        <tissue evidence="2">Leaf</tissue>
    </source>
</reference>
<reference evidence="1" key="1">
    <citation type="journal article" date="2021" name="Nat. Commun.">
        <title>Genomic analyses provide insights into spinach domestication and the genetic basis of agronomic traits.</title>
        <authorList>
            <person name="Cai X."/>
            <person name="Sun X."/>
            <person name="Xu C."/>
            <person name="Sun H."/>
            <person name="Wang X."/>
            <person name="Ge C."/>
            <person name="Zhang Z."/>
            <person name="Wang Q."/>
            <person name="Fei Z."/>
            <person name="Jiao C."/>
            <person name="Wang Q."/>
        </authorList>
    </citation>
    <scope>NUCLEOTIDE SEQUENCE [LARGE SCALE GENOMIC DNA]</scope>
    <source>
        <strain evidence="1">cv. Varoflay</strain>
    </source>
</reference>
<evidence type="ECO:0000313" key="2">
    <source>
        <dbReference type="RefSeq" id="XP_056698512.1"/>
    </source>
</evidence>